<dbReference type="EMBL" id="CP137311">
    <property type="protein sequence ID" value="WQF86668.1"/>
    <property type="molecule type" value="Genomic_DNA"/>
</dbReference>
<proteinExistence type="predicted"/>
<evidence type="ECO:0000313" key="1">
    <source>
        <dbReference type="EMBL" id="WQF86668.1"/>
    </source>
</evidence>
<dbReference type="KEGG" id="cdet:87948182"/>
<dbReference type="AlphaFoldDB" id="A0AAX4ITX3"/>
<reference evidence="2" key="1">
    <citation type="journal article" date="2023" name="bioRxiv">
        <title>Complete genome of the Medicago anthracnose fungus, Colletotrichum destructivum, reveals a mini-chromosome-like region within a core chromosome.</title>
        <authorList>
            <person name="Lapalu N."/>
            <person name="Simon A."/>
            <person name="Lu A."/>
            <person name="Plaumann P.-L."/>
            <person name="Amselem J."/>
            <person name="Pigne S."/>
            <person name="Auger A."/>
            <person name="Koch C."/>
            <person name="Dallery J.-F."/>
            <person name="O'Connell R.J."/>
        </authorList>
    </citation>
    <scope>NUCLEOTIDE SEQUENCE [LARGE SCALE GENOMIC DNA]</scope>
    <source>
        <strain evidence="2">CBS 520.97</strain>
    </source>
</reference>
<accession>A0AAX4ITX3</accession>
<dbReference type="RefSeq" id="XP_062783889.1">
    <property type="nucleotide sequence ID" value="XM_062927838.1"/>
</dbReference>
<sequence length="94" mass="10433">MQSIPSLPLFSNCHQAVRKTLISPTARSPCRRSTIAMQVSALGQGTRHDFRLHAILMPAFPASKRRVWWRWSSARINSLSSPTAGPLLGQPRPS</sequence>
<evidence type="ECO:0000313" key="2">
    <source>
        <dbReference type="Proteomes" id="UP001322277"/>
    </source>
</evidence>
<dbReference type="Proteomes" id="UP001322277">
    <property type="component" value="Chromosome 7"/>
</dbReference>
<name>A0AAX4ITX3_9PEZI</name>
<gene>
    <name evidence="1" type="ORF">CDEST_11682</name>
</gene>
<dbReference type="GeneID" id="87948182"/>
<protein>
    <submittedName>
        <fullName evidence="1">Uncharacterized protein</fullName>
    </submittedName>
</protein>
<keyword evidence="2" id="KW-1185">Reference proteome</keyword>
<organism evidence="1 2">
    <name type="scientific">Colletotrichum destructivum</name>
    <dbReference type="NCBI Taxonomy" id="34406"/>
    <lineage>
        <taxon>Eukaryota</taxon>
        <taxon>Fungi</taxon>
        <taxon>Dikarya</taxon>
        <taxon>Ascomycota</taxon>
        <taxon>Pezizomycotina</taxon>
        <taxon>Sordariomycetes</taxon>
        <taxon>Hypocreomycetidae</taxon>
        <taxon>Glomerellales</taxon>
        <taxon>Glomerellaceae</taxon>
        <taxon>Colletotrichum</taxon>
        <taxon>Colletotrichum destructivum species complex</taxon>
    </lineage>
</organism>